<evidence type="ECO:0000256" key="1">
    <source>
        <dbReference type="SAM" id="MobiDB-lite"/>
    </source>
</evidence>
<protein>
    <submittedName>
        <fullName evidence="2">Uncharacterized protein</fullName>
    </submittedName>
</protein>
<organism evidence="2 3">
    <name type="scientific">Theobroma cacao</name>
    <name type="common">Cacao</name>
    <name type="synonym">Cocoa</name>
    <dbReference type="NCBI Taxonomy" id="3641"/>
    <lineage>
        <taxon>Eukaryota</taxon>
        <taxon>Viridiplantae</taxon>
        <taxon>Streptophyta</taxon>
        <taxon>Embryophyta</taxon>
        <taxon>Tracheophyta</taxon>
        <taxon>Spermatophyta</taxon>
        <taxon>Magnoliopsida</taxon>
        <taxon>eudicotyledons</taxon>
        <taxon>Gunneridae</taxon>
        <taxon>Pentapetalae</taxon>
        <taxon>rosids</taxon>
        <taxon>malvids</taxon>
        <taxon>Malvales</taxon>
        <taxon>Malvaceae</taxon>
        <taxon>Byttnerioideae</taxon>
        <taxon>Theobroma</taxon>
    </lineage>
</organism>
<proteinExistence type="predicted"/>
<dbReference type="Gramene" id="EOY05181">
    <property type="protein sequence ID" value="EOY05181"/>
    <property type="gene ID" value="TCM_020253"/>
</dbReference>
<name>A0A061EK30_THECC</name>
<dbReference type="Proteomes" id="UP000026915">
    <property type="component" value="Chromosome 4"/>
</dbReference>
<dbReference type="EMBL" id="CM001882">
    <property type="protein sequence ID" value="EOY05181.1"/>
    <property type="molecule type" value="Genomic_DNA"/>
</dbReference>
<dbReference type="HOGENOM" id="CLU_1838776_0_0_1"/>
<dbReference type="AlphaFoldDB" id="A0A061EK30"/>
<evidence type="ECO:0000313" key="2">
    <source>
        <dbReference type="EMBL" id="EOY05181.1"/>
    </source>
</evidence>
<gene>
    <name evidence="2" type="ORF">TCM_020253</name>
</gene>
<reference evidence="2 3" key="1">
    <citation type="journal article" date="2013" name="Genome Biol.">
        <title>The genome sequence of the most widely cultivated cacao type and its use to identify candidate genes regulating pod color.</title>
        <authorList>
            <person name="Motamayor J.C."/>
            <person name="Mockaitis K."/>
            <person name="Schmutz J."/>
            <person name="Haiminen N."/>
            <person name="Iii D.L."/>
            <person name="Cornejo O."/>
            <person name="Findley S.D."/>
            <person name="Zheng P."/>
            <person name="Utro F."/>
            <person name="Royaert S."/>
            <person name="Saski C."/>
            <person name="Jenkins J."/>
            <person name="Podicheti R."/>
            <person name="Zhao M."/>
            <person name="Scheffler B.E."/>
            <person name="Stack J.C."/>
            <person name="Feltus F.A."/>
            <person name="Mustiga G.M."/>
            <person name="Amores F."/>
            <person name="Phillips W."/>
            <person name="Marelli J.P."/>
            <person name="May G.D."/>
            <person name="Shapiro H."/>
            <person name="Ma J."/>
            <person name="Bustamante C.D."/>
            <person name="Schnell R.J."/>
            <person name="Main D."/>
            <person name="Gilbert D."/>
            <person name="Parida L."/>
            <person name="Kuhn D.N."/>
        </authorList>
    </citation>
    <scope>NUCLEOTIDE SEQUENCE [LARGE SCALE GENOMIC DNA]</scope>
    <source>
        <strain evidence="3">cv. Matina 1-6</strain>
    </source>
</reference>
<accession>A0A061EK30</accession>
<dbReference type="InParanoid" id="A0A061EK30"/>
<feature type="region of interest" description="Disordered" evidence="1">
    <location>
        <begin position="1"/>
        <end position="27"/>
    </location>
</feature>
<keyword evidence="3" id="KW-1185">Reference proteome</keyword>
<feature type="compositionally biased region" description="Polar residues" evidence="1">
    <location>
        <begin position="1"/>
        <end position="25"/>
    </location>
</feature>
<evidence type="ECO:0000313" key="3">
    <source>
        <dbReference type="Proteomes" id="UP000026915"/>
    </source>
</evidence>
<feature type="region of interest" description="Disordered" evidence="1">
    <location>
        <begin position="54"/>
        <end position="78"/>
    </location>
</feature>
<sequence>MIIGKTPSNISTIKAPQSQGKTPSDNPMLAAYYERGKKSTTTLHTNQTKTFALPSLHSHANTNTRPMGDGRDGDDVMGEGSLLVQFSTSKNSEPTRIKLDKNTIRERKVQSGTLCEGPSRKTSILIHTAKPSCPSVSHFL</sequence>